<dbReference type="InterPro" id="IPR050512">
    <property type="entry name" value="Sulf_AdTrans/APS_kinase"/>
</dbReference>
<evidence type="ECO:0000313" key="10">
    <source>
        <dbReference type="EMBL" id="AEA33038.1"/>
    </source>
</evidence>
<name>F2LWR0_HIPMA</name>
<feature type="domain" description="APS kinase" evidence="8">
    <location>
        <begin position="72"/>
        <end position="219"/>
    </location>
</feature>
<evidence type="ECO:0000256" key="3">
    <source>
        <dbReference type="ARBA" id="ARBA00022679"/>
    </source>
</evidence>
<dbReference type="InterPro" id="IPR027417">
    <property type="entry name" value="P-loop_NTPase"/>
</dbReference>
<evidence type="ECO:0000256" key="2">
    <source>
        <dbReference type="ARBA" id="ARBA00012121"/>
    </source>
</evidence>
<dbReference type="Gene3D" id="3.40.50.300">
    <property type="entry name" value="P-loop containing nucleotide triphosphate hydrolases"/>
    <property type="match status" value="1"/>
</dbReference>
<feature type="domain" description="DUF2061" evidence="9">
    <location>
        <begin position="10"/>
        <end position="61"/>
    </location>
</feature>
<keyword evidence="7" id="KW-1133">Transmembrane helix</keyword>
<dbReference type="InParanoid" id="F2LWR0"/>
<dbReference type="eggNOG" id="COG3205">
    <property type="taxonomic scope" value="Bacteria"/>
</dbReference>
<keyword evidence="6 10" id="KW-0418">Kinase</keyword>
<evidence type="ECO:0000256" key="4">
    <source>
        <dbReference type="ARBA" id="ARBA00022741"/>
    </source>
</evidence>
<protein>
    <recommendedName>
        <fullName evidence="2 6">Adenylyl-sulfate kinase</fullName>
        <ecNumber evidence="2 6">2.7.1.25</ecNumber>
    </recommendedName>
</protein>
<dbReference type="InterPro" id="IPR018638">
    <property type="entry name" value="DUF2061_membrane"/>
</dbReference>
<evidence type="ECO:0000256" key="7">
    <source>
        <dbReference type="SAM" id="Phobius"/>
    </source>
</evidence>
<evidence type="ECO:0000256" key="1">
    <source>
        <dbReference type="ARBA" id="ARBA00001823"/>
    </source>
</evidence>
<reference evidence="10 11" key="1">
    <citation type="journal article" date="2011" name="Stand. Genomic Sci.">
        <title>Complete genome sequence of the thermophilic sulfur-reducer Hippea maritima type strain (MH(2)).</title>
        <authorList>
            <person name="Huntemann M."/>
            <person name="Lu M."/>
            <person name="Nolan M."/>
            <person name="Lapidus A."/>
            <person name="Lucas S."/>
            <person name="Hammon N."/>
            <person name="Deshpande S."/>
            <person name="Cheng J.F."/>
            <person name="Tapia R."/>
            <person name="Han C."/>
            <person name="Goodwin L."/>
            <person name="Pitluck S."/>
            <person name="Liolios K."/>
            <person name="Pagani I."/>
            <person name="Ivanova N."/>
            <person name="Ovchinikova G."/>
            <person name="Pati A."/>
            <person name="Chen A."/>
            <person name="Palaniappan K."/>
            <person name="Land M."/>
            <person name="Hauser L."/>
            <person name="Jeffries C.D."/>
            <person name="Detter J.C."/>
            <person name="Brambilla E.M."/>
            <person name="Rohde M."/>
            <person name="Spring S."/>
            <person name="Goker M."/>
            <person name="Woyke T."/>
            <person name="Bristow J."/>
            <person name="Eisen J.A."/>
            <person name="Markowitz V."/>
            <person name="Hugenholtz P."/>
            <person name="Kyrpides N.C."/>
            <person name="Klenk H.P."/>
            <person name="Mavromatis K."/>
        </authorList>
    </citation>
    <scope>NUCLEOTIDE SEQUENCE [LARGE SCALE GENOMIC DNA]</scope>
    <source>
        <strain evidence="11">ATCC 700847 / DSM 10411 / MH2</strain>
    </source>
</reference>
<dbReference type="InterPro" id="IPR002891">
    <property type="entry name" value="APS"/>
</dbReference>
<dbReference type="GO" id="GO:0005737">
    <property type="term" value="C:cytoplasm"/>
    <property type="evidence" value="ECO:0007669"/>
    <property type="project" value="TreeGrafter"/>
</dbReference>
<comment type="pathway">
    <text evidence="6">Sulfur metabolism; hydrogen sulfide biosynthesis; sulfite from sulfate: step 2/3.</text>
</comment>
<dbReference type="NCBIfam" id="TIGR00455">
    <property type="entry name" value="apsK"/>
    <property type="match status" value="1"/>
</dbReference>
<reference evidence="11" key="2">
    <citation type="submission" date="2011-03" db="EMBL/GenBank/DDBJ databases">
        <title>The complete genome of Hippea maritima DSM 10411.</title>
        <authorList>
            <consortium name="US DOE Joint Genome Institute (JGI-PGF)"/>
            <person name="Lucas S."/>
            <person name="Copeland A."/>
            <person name="Lapidus A."/>
            <person name="Bruce D."/>
            <person name="Goodwin L."/>
            <person name="Pitluck S."/>
            <person name="Peters L."/>
            <person name="Kyrpides N."/>
            <person name="Mavromatis K."/>
            <person name="Pagani I."/>
            <person name="Ivanova N."/>
            <person name="Mikhailova N."/>
            <person name="Lu M."/>
            <person name="Detter J.C."/>
            <person name="Tapia R."/>
            <person name="Han C."/>
            <person name="Land M."/>
            <person name="Hauser L."/>
            <person name="Markowitz V."/>
            <person name="Cheng J.-F."/>
            <person name="Hugenholtz P."/>
            <person name="Woyke T."/>
            <person name="Wu D."/>
            <person name="Spring S."/>
            <person name="Schroeder M."/>
            <person name="Brambilla E."/>
            <person name="Klenk H.-P."/>
            <person name="Eisen J.A."/>
        </authorList>
    </citation>
    <scope>NUCLEOTIDE SEQUENCE [LARGE SCALE GENOMIC DNA]</scope>
    <source>
        <strain evidence="11">ATCC 700847 / DSM 10411 / MH2</strain>
    </source>
</reference>
<evidence type="ECO:0000256" key="6">
    <source>
        <dbReference type="RuleBase" id="RU004347"/>
    </source>
</evidence>
<dbReference type="SUPFAM" id="SSF52540">
    <property type="entry name" value="P-loop containing nucleoside triphosphate hydrolases"/>
    <property type="match status" value="1"/>
</dbReference>
<comment type="catalytic activity">
    <reaction evidence="1 6">
        <text>adenosine 5'-phosphosulfate + ATP = 3'-phosphoadenylyl sulfate + ADP + H(+)</text>
        <dbReference type="Rhea" id="RHEA:24152"/>
        <dbReference type="ChEBI" id="CHEBI:15378"/>
        <dbReference type="ChEBI" id="CHEBI:30616"/>
        <dbReference type="ChEBI" id="CHEBI:58243"/>
        <dbReference type="ChEBI" id="CHEBI:58339"/>
        <dbReference type="ChEBI" id="CHEBI:456216"/>
        <dbReference type="EC" id="2.7.1.25"/>
    </reaction>
</comment>
<keyword evidence="7" id="KW-0812">Transmembrane</keyword>
<evidence type="ECO:0000259" key="9">
    <source>
        <dbReference type="Pfam" id="PF09834"/>
    </source>
</evidence>
<dbReference type="GO" id="GO:0004020">
    <property type="term" value="F:adenylylsulfate kinase activity"/>
    <property type="evidence" value="ECO:0007669"/>
    <property type="project" value="UniProtKB-EC"/>
</dbReference>
<dbReference type="RefSeq" id="WP_013681083.1">
    <property type="nucleotide sequence ID" value="NC_015318.1"/>
</dbReference>
<dbReference type="GO" id="GO:0010134">
    <property type="term" value="P:sulfate assimilation via adenylyl sulfate reduction"/>
    <property type="evidence" value="ECO:0007669"/>
    <property type="project" value="TreeGrafter"/>
</dbReference>
<dbReference type="Proteomes" id="UP000008139">
    <property type="component" value="Chromosome"/>
</dbReference>
<dbReference type="eggNOG" id="COG0529">
    <property type="taxonomic scope" value="Bacteria"/>
</dbReference>
<keyword evidence="5 6" id="KW-0067">ATP-binding</keyword>
<dbReference type="EMBL" id="CP002606">
    <property type="protein sequence ID" value="AEA33038.1"/>
    <property type="molecule type" value="Genomic_DNA"/>
</dbReference>
<dbReference type="PANTHER" id="PTHR42700">
    <property type="entry name" value="SULFATE ADENYLYLTRANSFERASE"/>
    <property type="match status" value="1"/>
</dbReference>
<dbReference type="GO" id="GO:0005524">
    <property type="term" value="F:ATP binding"/>
    <property type="evidence" value="ECO:0007669"/>
    <property type="project" value="UniProtKB-KW"/>
</dbReference>
<dbReference type="GO" id="GO:0019379">
    <property type="term" value="P:sulfate assimilation, phosphoadenylyl sulfate reduction by phosphoadenylyl-sulfate reductase (thioredoxin)"/>
    <property type="evidence" value="ECO:0007669"/>
    <property type="project" value="TreeGrafter"/>
</dbReference>
<dbReference type="GO" id="GO:0070814">
    <property type="term" value="P:hydrogen sulfide biosynthetic process"/>
    <property type="evidence" value="ECO:0007669"/>
    <property type="project" value="UniProtKB-UniPathway"/>
</dbReference>
<keyword evidence="3 6" id="KW-0808">Transferase</keyword>
<keyword evidence="11" id="KW-1185">Reference proteome</keyword>
<evidence type="ECO:0000313" key="11">
    <source>
        <dbReference type="Proteomes" id="UP000008139"/>
    </source>
</evidence>
<feature type="transmembrane region" description="Helical" evidence="7">
    <location>
        <begin position="14"/>
        <end position="32"/>
    </location>
</feature>
<dbReference type="AlphaFoldDB" id="F2LWR0"/>
<organism evidence="10 11">
    <name type="scientific">Hippea maritima (strain ATCC 700847 / DSM 10411 / MH2)</name>
    <dbReference type="NCBI Taxonomy" id="760142"/>
    <lineage>
        <taxon>Bacteria</taxon>
        <taxon>Pseudomonadati</taxon>
        <taxon>Campylobacterota</taxon>
        <taxon>Desulfurellia</taxon>
        <taxon>Desulfurellales</taxon>
        <taxon>Hippeaceae</taxon>
        <taxon>Hippea</taxon>
    </lineage>
</organism>
<comment type="similarity">
    <text evidence="6">Belongs to the APS kinase family.</text>
</comment>
<keyword evidence="4 6" id="KW-0547">Nucleotide-binding</keyword>
<evidence type="ECO:0000256" key="5">
    <source>
        <dbReference type="ARBA" id="ARBA00022840"/>
    </source>
</evidence>
<dbReference type="GO" id="GO:0004781">
    <property type="term" value="F:sulfate adenylyltransferase (ATP) activity"/>
    <property type="evidence" value="ECO:0007669"/>
    <property type="project" value="TreeGrafter"/>
</dbReference>
<dbReference type="InterPro" id="IPR059117">
    <property type="entry name" value="APS_kinase_dom"/>
</dbReference>
<keyword evidence="7" id="KW-0472">Membrane</keyword>
<dbReference type="STRING" id="760142.Hipma_0055"/>
<proteinExistence type="inferred from homology"/>
<dbReference type="HOGENOM" id="CLU_046932_2_1_7"/>
<evidence type="ECO:0000259" key="8">
    <source>
        <dbReference type="Pfam" id="PF01583"/>
    </source>
</evidence>
<accession>F2LWR0</accession>
<dbReference type="Pfam" id="PF09834">
    <property type="entry name" value="DUF2061"/>
    <property type="match status" value="1"/>
</dbReference>
<dbReference type="OrthoDB" id="9804504at2"/>
<gene>
    <name evidence="10" type="ordered locus">Hipma_0055</name>
</gene>
<dbReference type="CDD" id="cd02027">
    <property type="entry name" value="APSK"/>
    <property type="match status" value="1"/>
</dbReference>
<dbReference type="UniPathway" id="UPA00140">
    <property type="reaction ID" value="UER00205"/>
</dbReference>
<sequence>MFIETKRRSLLKAISWRIFATATTTVIVFAFFGRLDLAIAAGVVESITKIAIYFVHERIWSNIKYGKKKIEPFVLWFTGLPLSGKTTIADLVYKKLKKYDHLLLQRLDSKDIREMIPEIGYTKDERILHLKRVAFLIKTLQSNSISVIASFVTPYEEIRNFIRNNTKNFVEIYVKANLSTCMQRDYKGVYEKAKKGEIANLTGVHEPYEEPKNPELILDTERYSAEELADKVYEYVIKRLIK</sequence>
<dbReference type="KEGG" id="hmr:Hipma_0055"/>
<dbReference type="PANTHER" id="PTHR42700:SF1">
    <property type="entry name" value="SULFATE ADENYLYLTRANSFERASE"/>
    <property type="match status" value="1"/>
</dbReference>
<comment type="function">
    <text evidence="6">Catalyzes the synthesis of activated sulfate.</text>
</comment>
<dbReference type="Pfam" id="PF01583">
    <property type="entry name" value="APS_kinase"/>
    <property type="match status" value="1"/>
</dbReference>
<dbReference type="EC" id="2.7.1.25" evidence="2 6"/>